<accession>A0A1Q9DQN0</accession>
<evidence type="ECO:0000313" key="1">
    <source>
        <dbReference type="EMBL" id="OLP97483.1"/>
    </source>
</evidence>
<dbReference type="EMBL" id="LSRX01000430">
    <property type="protein sequence ID" value="OLP97483.1"/>
    <property type="molecule type" value="Genomic_DNA"/>
</dbReference>
<dbReference type="AlphaFoldDB" id="A0A1Q9DQN0"/>
<comment type="caution">
    <text evidence="1">The sequence shown here is derived from an EMBL/GenBank/DDBJ whole genome shotgun (WGS) entry which is preliminary data.</text>
</comment>
<keyword evidence="2" id="KW-1185">Reference proteome</keyword>
<name>A0A1Q9DQN0_SYMMI</name>
<protein>
    <submittedName>
        <fullName evidence="1">Uncharacterized protein</fullName>
    </submittedName>
</protein>
<sequence length="168" mass="17591">MAVPTAGPDQTGVDTGSQLREWDATDSFISPRRAARIEANALQRLSRDAHTLSQATDQMASMIHTETFDVVEERVRQTVEDSQDVVETLKDVAIGKSRSRVQRATLVVGIAGATAGALAGLPLLGTVAVAAGTASLTAVTGKIAHDRFAQRAAEVAGGGRQVARRSTV</sequence>
<organism evidence="1 2">
    <name type="scientific">Symbiodinium microadriaticum</name>
    <name type="common">Dinoflagellate</name>
    <name type="synonym">Zooxanthella microadriatica</name>
    <dbReference type="NCBI Taxonomy" id="2951"/>
    <lineage>
        <taxon>Eukaryota</taxon>
        <taxon>Sar</taxon>
        <taxon>Alveolata</taxon>
        <taxon>Dinophyceae</taxon>
        <taxon>Suessiales</taxon>
        <taxon>Symbiodiniaceae</taxon>
        <taxon>Symbiodinium</taxon>
    </lineage>
</organism>
<dbReference type="Proteomes" id="UP000186817">
    <property type="component" value="Unassembled WGS sequence"/>
</dbReference>
<dbReference type="OrthoDB" id="446408at2759"/>
<reference evidence="1 2" key="1">
    <citation type="submission" date="2016-02" db="EMBL/GenBank/DDBJ databases">
        <title>Genome analysis of coral dinoflagellate symbionts highlights evolutionary adaptations to a symbiotic lifestyle.</title>
        <authorList>
            <person name="Aranda M."/>
            <person name="Li Y."/>
            <person name="Liew Y.J."/>
            <person name="Baumgarten S."/>
            <person name="Simakov O."/>
            <person name="Wilson M."/>
            <person name="Piel J."/>
            <person name="Ashoor H."/>
            <person name="Bougouffa S."/>
            <person name="Bajic V.B."/>
            <person name="Ryu T."/>
            <person name="Ravasi T."/>
            <person name="Bayer T."/>
            <person name="Micklem G."/>
            <person name="Kim H."/>
            <person name="Bhak J."/>
            <person name="Lajeunesse T.C."/>
            <person name="Voolstra C.R."/>
        </authorList>
    </citation>
    <scope>NUCLEOTIDE SEQUENCE [LARGE SCALE GENOMIC DNA]</scope>
    <source>
        <strain evidence="1 2">CCMP2467</strain>
    </source>
</reference>
<evidence type="ECO:0000313" key="2">
    <source>
        <dbReference type="Proteomes" id="UP000186817"/>
    </source>
</evidence>
<proteinExistence type="predicted"/>
<gene>
    <name evidence="1" type="ORF">AK812_SmicGene20162</name>
</gene>